<evidence type="ECO:0000313" key="3">
    <source>
        <dbReference type="Proteomes" id="UP000823749"/>
    </source>
</evidence>
<dbReference type="AlphaFoldDB" id="A0AAV6J9W2"/>
<evidence type="ECO:0000256" key="1">
    <source>
        <dbReference type="SAM" id="MobiDB-lite"/>
    </source>
</evidence>
<feature type="region of interest" description="Disordered" evidence="1">
    <location>
        <begin position="1"/>
        <end position="28"/>
    </location>
</feature>
<feature type="compositionally biased region" description="Basic residues" evidence="1">
    <location>
        <begin position="1"/>
        <end position="12"/>
    </location>
</feature>
<sequence length="90" mass="9243">MARVNGGRRRGLRIGTAEKDRGGISGDGLGIEGDGCGGGCRQIGRPSGGDDGGMGYRGVVGMEGRARGKVGDGGKWLRWTVAEKAAGRRR</sequence>
<proteinExistence type="predicted"/>
<evidence type="ECO:0000313" key="2">
    <source>
        <dbReference type="EMBL" id="KAG5537070.1"/>
    </source>
</evidence>
<dbReference type="Proteomes" id="UP000823749">
    <property type="component" value="Chromosome 8"/>
</dbReference>
<dbReference type="EMBL" id="JACTNZ010000008">
    <property type="protein sequence ID" value="KAG5537070.1"/>
    <property type="molecule type" value="Genomic_DNA"/>
</dbReference>
<accession>A0AAV6J9W2</accession>
<comment type="caution">
    <text evidence="2">The sequence shown here is derived from an EMBL/GenBank/DDBJ whole genome shotgun (WGS) entry which is preliminary data.</text>
</comment>
<name>A0AAV6J9W2_9ERIC</name>
<reference evidence="2" key="1">
    <citation type="submission" date="2020-08" db="EMBL/GenBank/DDBJ databases">
        <title>Plant Genome Project.</title>
        <authorList>
            <person name="Zhang R.-G."/>
        </authorList>
    </citation>
    <scope>NUCLEOTIDE SEQUENCE</scope>
    <source>
        <strain evidence="2">WSP0</strain>
        <tissue evidence="2">Leaf</tissue>
    </source>
</reference>
<keyword evidence="3" id="KW-1185">Reference proteome</keyword>
<organism evidence="2 3">
    <name type="scientific">Rhododendron griersonianum</name>
    <dbReference type="NCBI Taxonomy" id="479676"/>
    <lineage>
        <taxon>Eukaryota</taxon>
        <taxon>Viridiplantae</taxon>
        <taxon>Streptophyta</taxon>
        <taxon>Embryophyta</taxon>
        <taxon>Tracheophyta</taxon>
        <taxon>Spermatophyta</taxon>
        <taxon>Magnoliopsida</taxon>
        <taxon>eudicotyledons</taxon>
        <taxon>Gunneridae</taxon>
        <taxon>Pentapetalae</taxon>
        <taxon>asterids</taxon>
        <taxon>Ericales</taxon>
        <taxon>Ericaceae</taxon>
        <taxon>Ericoideae</taxon>
        <taxon>Rhodoreae</taxon>
        <taxon>Rhododendron</taxon>
    </lineage>
</organism>
<protein>
    <submittedName>
        <fullName evidence="2">Uncharacterized protein</fullName>
    </submittedName>
</protein>
<gene>
    <name evidence="2" type="ORF">RHGRI_024496</name>
</gene>